<dbReference type="Proteomes" id="UP000286075">
    <property type="component" value="Unassembled WGS sequence"/>
</dbReference>
<dbReference type="Pfam" id="PF07940">
    <property type="entry name" value="Hepar_II_III_C"/>
    <property type="match status" value="1"/>
</dbReference>
<comment type="caution">
    <text evidence="3">The sequence shown here is derived from an EMBL/GenBank/DDBJ whole genome shotgun (WGS) entry which is preliminary data.</text>
</comment>
<name>A0A413H5J3_9BACE</name>
<organism evidence="3 4">
    <name type="scientific">Bacteroides stercorirosoris</name>
    <dbReference type="NCBI Taxonomy" id="871324"/>
    <lineage>
        <taxon>Bacteria</taxon>
        <taxon>Pseudomonadati</taxon>
        <taxon>Bacteroidota</taxon>
        <taxon>Bacteroidia</taxon>
        <taxon>Bacteroidales</taxon>
        <taxon>Bacteroidaceae</taxon>
        <taxon>Bacteroides</taxon>
    </lineage>
</organism>
<dbReference type="EMBL" id="QSCF01000013">
    <property type="protein sequence ID" value="RGX78806.1"/>
    <property type="molecule type" value="Genomic_DNA"/>
</dbReference>
<comment type="subcellular location">
    <subcellularLocation>
        <location evidence="1">Cell envelope</location>
    </subcellularLocation>
</comment>
<dbReference type="Gene3D" id="2.70.98.70">
    <property type="match status" value="1"/>
</dbReference>
<dbReference type="GO" id="GO:0030313">
    <property type="term" value="C:cell envelope"/>
    <property type="evidence" value="ECO:0007669"/>
    <property type="project" value="UniProtKB-SubCell"/>
</dbReference>
<reference evidence="3 4" key="1">
    <citation type="submission" date="2018-08" db="EMBL/GenBank/DDBJ databases">
        <title>A genome reference for cultivated species of the human gut microbiota.</title>
        <authorList>
            <person name="Zou Y."/>
            <person name="Xue W."/>
            <person name="Luo G."/>
        </authorList>
    </citation>
    <scope>NUCLEOTIDE SEQUENCE [LARGE SCALE GENOMIC DNA]</scope>
    <source>
        <strain evidence="3 4">OF03-9BH</strain>
    </source>
</reference>
<gene>
    <name evidence="3" type="ORF">DXA68_09985</name>
</gene>
<evidence type="ECO:0000259" key="2">
    <source>
        <dbReference type="Pfam" id="PF07940"/>
    </source>
</evidence>
<dbReference type="OrthoDB" id="9793856at2"/>
<dbReference type="InterPro" id="IPR008929">
    <property type="entry name" value="Chondroitin_lyas"/>
</dbReference>
<proteinExistence type="predicted"/>
<accession>A0A413H5J3</accession>
<evidence type="ECO:0000256" key="1">
    <source>
        <dbReference type="ARBA" id="ARBA00004196"/>
    </source>
</evidence>
<dbReference type="Gene3D" id="1.50.10.100">
    <property type="entry name" value="Chondroitin AC/alginate lyase"/>
    <property type="match status" value="1"/>
</dbReference>
<dbReference type="GO" id="GO:0016829">
    <property type="term" value="F:lyase activity"/>
    <property type="evidence" value="ECO:0007669"/>
    <property type="project" value="InterPro"/>
</dbReference>
<feature type="domain" description="Heparinase II/III-like C-terminal" evidence="2">
    <location>
        <begin position="404"/>
        <end position="543"/>
    </location>
</feature>
<evidence type="ECO:0000313" key="4">
    <source>
        <dbReference type="Proteomes" id="UP000286075"/>
    </source>
</evidence>
<dbReference type="AlphaFoldDB" id="A0A413H5J3"/>
<dbReference type="RefSeq" id="WP_117987371.1">
    <property type="nucleotide sequence ID" value="NZ_CABMFG010000013.1"/>
</dbReference>
<sequence length="631" mass="73100">MLLLITLSAEAYQERNLLQKQTNVQPLTEWLVPNQKWIPYPDYNNREGWASFLGDNAAYCIEQGEKYLSYQWQLVKATDYLEYTRTGNRNQMADIYNANIYAITSLFMAELAEGKGRFVDGLLNGVFQICEMTSWAISAHVVSQRAGGSFPVKNDHVLALVSTDVAATLSWIHYFLHEEFDKVAPHFSERLREEIRERILIPYMKEDRFWWMAFDVDGDKGFVNNWNTWCNSNILQCFLLLENDREKLAKAVYRSMVSVDKYINYTKSDGACEEGPSYWGHSAGKLFDYLHLIYNATNGKISLFSNPIIKNMGEYISRSYVGNGWVVNFADASAREQLDYHLIARYGDKVDSKELKEFSAYLKKQHYRPVTIERDMLRTLESFRYDREIDSYPPAHPHIPYTYYPETQFCYLANKTLFLAAKAGYNDESHNHNDVGTFNLYVNNQPVIVDIGVETYTGKTFSKDRYTIWTMQSDYHNLPQINGQQQEYGRAYKARQVEANPDKKTFSMDIAGAYPPKAGIEKWQRTYRLAANTLHIEDDFQLDNPSVPNRQHFIVWGDAKIIQPGTIRINSNNEIVELTYNPLQLNATIETLEVKDPRLTRVWGNELTRIILEASDTQAQAYIKQPLNPLE</sequence>
<dbReference type="InterPro" id="IPR012480">
    <property type="entry name" value="Hepar_II_III_C"/>
</dbReference>
<protein>
    <submittedName>
        <fullName evidence="3">Heparinase</fullName>
    </submittedName>
</protein>
<evidence type="ECO:0000313" key="3">
    <source>
        <dbReference type="EMBL" id="RGX78806.1"/>
    </source>
</evidence>
<dbReference type="SUPFAM" id="SSF48230">
    <property type="entry name" value="Chondroitin AC/alginate lyase"/>
    <property type="match status" value="1"/>
</dbReference>